<evidence type="ECO:0000256" key="1">
    <source>
        <dbReference type="SAM" id="Phobius"/>
    </source>
</evidence>
<feature type="non-terminal residue" evidence="2">
    <location>
        <position position="118"/>
    </location>
</feature>
<organism evidence="2">
    <name type="scientific">marine metagenome</name>
    <dbReference type="NCBI Taxonomy" id="408172"/>
    <lineage>
        <taxon>unclassified sequences</taxon>
        <taxon>metagenomes</taxon>
        <taxon>ecological metagenomes</taxon>
    </lineage>
</organism>
<name>A0A382RTD2_9ZZZZ</name>
<accession>A0A382RTD2</accession>
<reference evidence="2" key="1">
    <citation type="submission" date="2018-05" db="EMBL/GenBank/DDBJ databases">
        <authorList>
            <person name="Lanie J.A."/>
            <person name="Ng W.-L."/>
            <person name="Kazmierczak K.M."/>
            <person name="Andrzejewski T.M."/>
            <person name="Davidsen T.M."/>
            <person name="Wayne K.J."/>
            <person name="Tettelin H."/>
            <person name="Glass J.I."/>
            <person name="Rusch D."/>
            <person name="Podicherti R."/>
            <person name="Tsui H.-C.T."/>
            <person name="Winkler M.E."/>
        </authorList>
    </citation>
    <scope>NUCLEOTIDE SEQUENCE</scope>
</reference>
<protein>
    <submittedName>
        <fullName evidence="2">Uncharacterized protein</fullName>
    </submittedName>
</protein>
<dbReference type="AlphaFoldDB" id="A0A382RTD2"/>
<keyword evidence="1" id="KW-1133">Transmembrane helix</keyword>
<keyword evidence="1" id="KW-0812">Transmembrane</keyword>
<feature type="transmembrane region" description="Helical" evidence="1">
    <location>
        <begin position="75"/>
        <end position="93"/>
    </location>
</feature>
<feature type="transmembrane region" description="Helical" evidence="1">
    <location>
        <begin position="39"/>
        <end position="63"/>
    </location>
</feature>
<proteinExistence type="predicted"/>
<sequence length="118" mass="13529">MMVPAHLLSGMVCLHLGQMSVKCKDGRLRWSNNLPTWTWLAIGLVYAFLSHAVIDTLAIFTYHDCSPSGSLFSRSVFWGWMLSGAIIVAWGLWVDIHYGYGMLMAIIYDLWDHYLLRF</sequence>
<dbReference type="EMBL" id="UINC01123615">
    <property type="protein sequence ID" value="SVD00208.1"/>
    <property type="molecule type" value="Genomic_DNA"/>
</dbReference>
<evidence type="ECO:0000313" key="2">
    <source>
        <dbReference type="EMBL" id="SVD00208.1"/>
    </source>
</evidence>
<gene>
    <name evidence="2" type="ORF">METZ01_LOCUS353062</name>
</gene>
<keyword evidence="1" id="KW-0472">Membrane</keyword>